<dbReference type="Gene3D" id="3.30.420.10">
    <property type="entry name" value="Ribonuclease H-like superfamily/Ribonuclease H"/>
    <property type="match status" value="1"/>
</dbReference>
<dbReference type="AlphaFoldDB" id="A0A075HZK8"/>
<dbReference type="InterPro" id="IPR012337">
    <property type="entry name" value="RNaseH-like_sf"/>
</dbReference>
<proteinExistence type="predicted"/>
<reference evidence="2" key="1">
    <citation type="journal article" date="2014" name="Genome Biol. Evol.">
        <title>Pangenome evidence for extensive interdomain horizontal transfer affecting lineage core and shell genes in uncultured planktonic thaumarchaeota and euryarchaeota.</title>
        <authorList>
            <person name="Deschamps P."/>
            <person name="Zivanovic Y."/>
            <person name="Moreira D."/>
            <person name="Rodriguez-Valera F."/>
            <person name="Lopez-Garcia P."/>
        </authorList>
    </citation>
    <scope>NUCLEOTIDE SEQUENCE</scope>
</reference>
<dbReference type="EMBL" id="KF901152">
    <property type="protein sequence ID" value="AIF19997.1"/>
    <property type="molecule type" value="Genomic_DNA"/>
</dbReference>
<protein>
    <submittedName>
        <fullName evidence="2">Ribonuclease H</fullName>
    </submittedName>
</protein>
<accession>A0A075HZK8</accession>
<organism evidence="2">
    <name type="scientific">uncultured marine thaumarchaeote KM3_88_C09</name>
    <dbReference type="NCBI Taxonomy" id="1456333"/>
    <lineage>
        <taxon>Archaea</taxon>
        <taxon>Nitrososphaerota</taxon>
        <taxon>environmental samples</taxon>
    </lineage>
</organism>
<evidence type="ECO:0000259" key="1">
    <source>
        <dbReference type="PROSITE" id="PS50879"/>
    </source>
</evidence>
<dbReference type="Pfam" id="PF13456">
    <property type="entry name" value="RVT_3"/>
    <property type="match status" value="1"/>
</dbReference>
<dbReference type="InterPro" id="IPR002156">
    <property type="entry name" value="RNaseH_domain"/>
</dbReference>
<dbReference type="SUPFAM" id="SSF53098">
    <property type="entry name" value="Ribonuclease H-like"/>
    <property type="match status" value="1"/>
</dbReference>
<dbReference type="PROSITE" id="PS50879">
    <property type="entry name" value="RNASE_H_1"/>
    <property type="match status" value="1"/>
</dbReference>
<name>A0A075HZK8_9ARCH</name>
<evidence type="ECO:0000313" key="2">
    <source>
        <dbReference type="EMBL" id="AIF19997.1"/>
    </source>
</evidence>
<feature type="domain" description="RNase H type-1" evidence="1">
    <location>
        <begin position="1"/>
        <end position="118"/>
    </location>
</feature>
<dbReference type="GO" id="GO:0003676">
    <property type="term" value="F:nucleic acid binding"/>
    <property type="evidence" value="ECO:0007669"/>
    <property type="project" value="InterPro"/>
</dbReference>
<dbReference type="GO" id="GO:0004523">
    <property type="term" value="F:RNA-DNA hybrid ribonuclease activity"/>
    <property type="evidence" value="ECO:0007669"/>
    <property type="project" value="InterPro"/>
</dbReference>
<sequence>MTLSIYVDGSGGTNSGYGFFVNETGESFYENKLEITNNQAEYMAIISALKKFENLDDEIIIFSDSKNTVNQLNHEFAINNEELRSLAREAWSLMAKFSNLKLTWVPRSKNLAGKMLGS</sequence>
<dbReference type="InterPro" id="IPR036397">
    <property type="entry name" value="RNaseH_sf"/>
</dbReference>